<evidence type="ECO:0000259" key="10">
    <source>
        <dbReference type="Pfam" id="PF02775"/>
    </source>
</evidence>
<dbReference type="GO" id="GO:0046872">
    <property type="term" value="F:metal ion binding"/>
    <property type="evidence" value="ECO:0007669"/>
    <property type="project" value="UniProtKB-KW"/>
</dbReference>
<protein>
    <submittedName>
        <fullName evidence="12">2-oxoacid ferredoxin oxidoreductase</fullName>
    </submittedName>
</protein>
<keyword evidence="6" id="KW-0560">Oxidoreductase</keyword>
<dbReference type="InterPro" id="IPR011766">
    <property type="entry name" value="TPP_enzyme_TPP-bd"/>
</dbReference>
<dbReference type="GO" id="GO:0051536">
    <property type="term" value="F:iron-sulfur cluster binding"/>
    <property type="evidence" value="ECO:0007669"/>
    <property type="project" value="UniProtKB-KW"/>
</dbReference>
<dbReference type="InterPro" id="IPR029061">
    <property type="entry name" value="THDP-binding"/>
</dbReference>
<dbReference type="GO" id="GO:0030976">
    <property type="term" value="F:thiamine pyrophosphate binding"/>
    <property type="evidence" value="ECO:0007669"/>
    <property type="project" value="InterPro"/>
</dbReference>
<dbReference type="RefSeq" id="WP_273265043.1">
    <property type="nucleotide sequence ID" value="NZ_JAAZVV010000011.1"/>
</dbReference>
<comment type="cofactor">
    <cofactor evidence="3">
        <name>[4Fe-4S] cluster</name>
        <dbReference type="ChEBI" id="CHEBI:49883"/>
    </cofactor>
</comment>
<evidence type="ECO:0000256" key="4">
    <source>
        <dbReference type="ARBA" id="ARBA00022723"/>
    </source>
</evidence>
<accession>A0A3D5QBN1</accession>
<keyword evidence="4" id="KW-0479">Metal-binding</keyword>
<dbReference type="GO" id="GO:0044281">
    <property type="term" value="P:small molecule metabolic process"/>
    <property type="evidence" value="ECO:0007669"/>
    <property type="project" value="UniProtKB-ARBA"/>
</dbReference>
<dbReference type="InterPro" id="IPR011896">
    <property type="entry name" value="OFOB"/>
</dbReference>
<keyword evidence="5" id="KW-0460">Magnesium</keyword>
<evidence type="ECO:0000256" key="7">
    <source>
        <dbReference type="ARBA" id="ARBA00023004"/>
    </source>
</evidence>
<keyword evidence="7" id="KW-0408">Iron</keyword>
<evidence type="ECO:0000256" key="8">
    <source>
        <dbReference type="ARBA" id="ARBA00023014"/>
    </source>
</evidence>
<feature type="domain" description="Thiamine pyrophosphate enzyme TPP-binding" evidence="10">
    <location>
        <begin position="58"/>
        <end position="200"/>
    </location>
</feature>
<dbReference type="Gene3D" id="3.40.50.970">
    <property type="match status" value="1"/>
</dbReference>
<dbReference type="AlphaFoldDB" id="A0A3D5QBN1"/>
<evidence type="ECO:0000256" key="2">
    <source>
        <dbReference type="ARBA" id="ARBA00001964"/>
    </source>
</evidence>
<dbReference type="NCBIfam" id="NF008821">
    <property type="entry name" value="PRK11869.1"/>
    <property type="match status" value="1"/>
</dbReference>
<dbReference type="CDD" id="cd03375">
    <property type="entry name" value="TPP_OGFOR"/>
    <property type="match status" value="1"/>
</dbReference>
<evidence type="ECO:0000313" key="12">
    <source>
        <dbReference type="EMBL" id="HCW93074.1"/>
    </source>
</evidence>
<dbReference type="Pfam" id="PF02775">
    <property type="entry name" value="TPP_enzyme_C"/>
    <property type="match status" value="1"/>
</dbReference>
<dbReference type="InterPro" id="IPR032686">
    <property type="entry name" value="PFO_beta_C"/>
</dbReference>
<proteinExistence type="predicted"/>
<evidence type="ECO:0000256" key="1">
    <source>
        <dbReference type="ARBA" id="ARBA00001946"/>
    </source>
</evidence>
<keyword evidence="8" id="KW-0411">Iron-sulfur</keyword>
<name>A0A3D5QBN1_FLESI</name>
<evidence type="ECO:0000259" key="11">
    <source>
        <dbReference type="Pfam" id="PF12367"/>
    </source>
</evidence>
<dbReference type="PANTHER" id="PTHR48084:SF4">
    <property type="entry name" value="2-OXOGLUTARATE OXIDOREDUCTASE SUBUNIT KORB"/>
    <property type="match status" value="1"/>
</dbReference>
<dbReference type="GO" id="GO:0045333">
    <property type="term" value="P:cellular respiration"/>
    <property type="evidence" value="ECO:0007669"/>
    <property type="project" value="UniProtKB-ARBA"/>
</dbReference>
<gene>
    <name evidence="12" type="ORF">DHM44_05275</name>
</gene>
<keyword evidence="9" id="KW-0786">Thiamine pyrophosphate</keyword>
<evidence type="ECO:0000256" key="5">
    <source>
        <dbReference type="ARBA" id="ARBA00022842"/>
    </source>
</evidence>
<dbReference type="Proteomes" id="UP000262325">
    <property type="component" value="Unassembled WGS sequence"/>
</dbReference>
<organism evidence="12 13">
    <name type="scientific">Flexistipes sinusarabici</name>
    <dbReference type="NCBI Taxonomy" id="2352"/>
    <lineage>
        <taxon>Bacteria</taxon>
        <taxon>Pseudomonadati</taxon>
        <taxon>Deferribacterota</taxon>
        <taxon>Deferribacteres</taxon>
        <taxon>Deferribacterales</taxon>
        <taxon>Flexistipitaceae</taxon>
        <taxon>Flexistipes</taxon>
    </lineage>
</organism>
<dbReference type="PANTHER" id="PTHR48084">
    <property type="entry name" value="2-OXOGLUTARATE OXIDOREDUCTASE SUBUNIT KORB-RELATED"/>
    <property type="match status" value="1"/>
</dbReference>
<dbReference type="EMBL" id="DPPF01000106">
    <property type="protein sequence ID" value="HCW93074.1"/>
    <property type="molecule type" value="Genomic_DNA"/>
</dbReference>
<dbReference type="GO" id="GO:0016625">
    <property type="term" value="F:oxidoreductase activity, acting on the aldehyde or oxo group of donors, iron-sulfur protein as acceptor"/>
    <property type="evidence" value="ECO:0007669"/>
    <property type="project" value="UniProtKB-ARBA"/>
</dbReference>
<comment type="cofactor">
    <cofactor evidence="1">
        <name>Mg(2+)</name>
        <dbReference type="ChEBI" id="CHEBI:18420"/>
    </cofactor>
</comment>
<feature type="domain" description="Pyruvate ferredoxin oxidoreductase beta subunit C-terminal" evidence="11">
    <location>
        <begin position="204"/>
        <end position="267"/>
    </location>
</feature>
<dbReference type="InterPro" id="IPR051457">
    <property type="entry name" value="2-oxoacid:Fd_oxidoreductase"/>
</dbReference>
<evidence type="ECO:0000256" key="9">
    <source>
        <dbReference type="ARBA" id="ARBA00023052"/>
    </source>
</evidence>
<dbReference type="NCBIfam" id="TIGR02177">
    <property type="entry name" value="PorB_KorB"/>
    <property type="match status" value="1"/>
</dbReference>
<evidence type="ECO:0000313" key="13">
    <source>
        <dbReference type="Proteomes" id="UP000262325"/>
    </source>
</evidence>
<sequence length="291" mass="32817">MAKQSKLFDSDRPKSQDISWCPGCGNFGIRNELMDVLEEMQYSPKEVAVISGIGQAGKMPHYLKANGFHTLHGRSLPIATAVKAVNPALEVIAIGGDGDMFAEGGNHLLHAVKRNPNITVIVHNNQVYGLTKGQGSPTSLPGMKTTTQPWGVYDEPMNSIALVVSQGCSFVARTFMGYKEETKEIIKNAIKHVGFSYVEIFQPCVTFNKVNTFMWYKNNTYFMKDHNVMDKEQAMIKAFEKDPYPLGIFYINKEKPCFDNHLPPYKDSVEPLYKREPDFNKIRKKIELKRG</sequence>
<evidence type="ECO:0000256" key="3">
    <source>
        <dbReference type="ARBA" id="ARBA00001966"/>
    </source>
</evidence>
<comment type="cofactor">
    <cofactor evidence="2">
        <name>thiamine diphosphate</name>
        <dbReference type="ChEBI" id="CHEBI:58937"/>
    </cofactor>
</comment>
<comment type="caution">
    <text evidence="12">The sequence shown here is derived from an EMBL/GenBank/DDBJ whole genome shotgun (WGS) entry which is preliminary data.</text>
</comment>
<reference evidence="12 13" key="1">
    <citation type="journal article" date="2018" name="Nat. Biotechnol.">
        <title>A standardized bacterial taxonomy based on genome phylogeny substantially revises the tree of life.</title>
        <authorList>
            <person name="Parks D.H."/>
            <person name="Chuvochina M."/>
            <person name="Waite D.W."/>
            <person name="Rinke C."/>
            <person name="Skarshewski A."/>
            <person name="Chaumeil P.A."/>
            <person name="Hugenholtz P."/>
        </authorList>
    </citation>
    <scope>NUCLEOTIDE SEQUENCE [LARGE SCALE GENOMIC DNA]</scope>
    <source>
        <strain evidence="12">UBA8672</strain>
    </source>
</reference>
<dbReference type="Pfam" id="PF12367">
    <property type="entry name" value="PFO_beta_C"/>
    <property type="match status" value="1"/>
</dbReference>
<dbReference type="SUPFAM" id="SSF52518">
    <property type="entry name" value="Thiamin diphosphate-binding fold (THDP-binding)"/>
    <property type="match status" value="1"/>
</dbReference>
<evidence type="ECO:0000256" key="6">
    <source>
        <dbReference type="ARBA" id="ARBA00023002"/>
    </source>
</evidence>